<reference evidence="10 11" key="2">
    <citation type="journal article" date="2010" name="Stand. Genomic Sci.">
        <title>Complete genome sequence of Syntrophothermus lipocalidus type strain (TGB-C1).</title>
        <authorList>
            <person name="Djao O.D."/>
            <person name="Zhang X."/>
            <person name="Lucas S."/>
            <person name="Lapidus A."/>
            <person name="Del Rio T.G."/>
            <person name="Nolan M."/>
            <person name="Tice H."/>
            <person name="Cheng J.F."/>
            <person name="Han C."/>
            <person name="Tapia R."/>
            <person name="Goodwin L."/>
            <person name="Pitluck S."/>
            <person name="Liolios K."/>
            <person name="Ivanova N."/>
            <person name="Mavromatis K."/>
            <person name="Mikhailova N."/>
            <person name="Ovchinnikova G."/>
            <person name="Pati A."/>
            <person name="Brambilla E."/>
            <person name="Chen A."/>
            <person name="Palaniappan K."/>
            <person name="Land M."/>
            <person name="Hauser L."/>
            <person name="Chang Y.J."/>
            <person name="Jeffries C.D."/>
            <person name="Rohde M."/>
            <person name="Sikorski J."/>
            <person name="Spring S."/>
            <person name="Goker M."/>
            <person name="Detter J.C."/>
            <person name="Woyke T."/>
            <person name="Bristow J."/>
            <person name="Eisen J.A."/>
            <person name="Markowitz V."/>
            <person name="Hugenholtz P."/>
            <person name="Kyrpides N.C."/>
            <person name="Klenk H.P."/>
        </authorList>
    </citation>
    <scope>NUCLEOTIDE SEQUENCE [LARGE SCALE GENOMIC DNA]</scope>
    <source>
        <strain evidence="11">DSM 12680 / TGB-C1</strain>
    </source>
</reference>
<feature type="binding site" evidence="8">
    <location>
        <position position="15"/>
    </location>
    <ligand>
        <name>ATP</name>
        <dbReference type="ChEBI" id="CHEBI:30616"/>
    </ligand>
</feature>
<evidence type="ECO:0000259" key="9">
    <source>
        <dbReference type="SMART" id="SM00359"/>
    </source>
</evidence>
<dbReference type="FunFam" id="3.40.1160.10:FF:000018">
    <property type="entry name" value="Glutamate 5-kinase"/>
    <property type="match status" value="1"/>
</dbReference>
<dbReference type="GO" id="GO:0005829">
    <property type="term" value="C:cytosol"/>
    <property type="evidence" value="ECO:0007669"/>
    <property type="project" value="TreeGrafter"/>
</dbReference>
<dbReference type="PROSITE" id="PS00902">
    <property type="entry name" value="GLUTAMATE_5_KINASE"/>
    <property type="match status" value="1"/>
</dbReference>
<keyword evidence="3 8" id="KW-0641">Proline biosynthesis</keyword>
<sequence>MERSDLARCERIVVKVGTSTLTHPTHQLNLMRMEVLVREMADIHNQGKELLLVSSGAIGLGVARLGLKEPPRTLPMKQAMAAVGQGTLVHMYEKLFSEYSKTVAQVLLTKDDFNERLRYLNSRNTLLTLLGLGVIPIINENDTVVVDEIKFGDNDTLSALVAGAVDADLLVILSDIDGLYDDDPRQNPKARRLPEVYEITDEMEKKSHRRGTKLASGGMYTKLLAAKIVMAAGIPMVVAHGAEKNVLRRIIAGEPLGTLFVPKESRMQARKRWIAFGSACQGKVYIDNGAKEAVLHRGKSLLPSGITGVEGIFERGNVISLVDLEGHEFARGITNYSAEEIKLIAGKKTSQIERILGHKDYDEVIHRNNLTVYEA</sequence>
<comment type="catalytic activity">
    <reaction evidence="8">
        <text>L-glutamate + ATP = L-glutamyl 5-phosphate + ADP</text>
        <dbReference type="Rhea" id="RHEA:14877"/>
        <dbReference type="ChEBI" id="CHEBI:29985"/>
        <dbReference type="ChEBI" id="CHEBI:30616"/>
        <dbReference type="ChEBI" id="CHEBI:58274"/>
        <dbReference type="ChEBI" id="CHEBI:456216"/>
        <dbReference type="EC" id="2.7.2.11"/>
    </reaction>
</comment>
<evidence type="ECO:0000256" key="5">
    <source>
        <dbReference type="ARBA" id="ARBA00022741"/>
    </source>
</evidence>
<keyword evidence="2 8" id="KW-0028">Amino-acid biosynthesis</keyword>
<dbReference type="FunFam" id="2.30.130.10:FF:000007">
    <property type="entry name" value="Glutamate 5-kinase"/>
    <property type="match status" value="1"/>
</dbReference>
<dbReference type="EC" id="2.7.2.11" evidence="8"/>
<keyword evidence="7 8" id="KW-0067">ATP-binding</keyword>
<evidence type="ECO:0000256" key="4">
    <source>
        <dbReference type="ARBA" id="ARBA00022679"/>
    </source>
</evidence>
<dbReference type="PROSITE" id="PS50890">
    <property type="entry name" value="PUA"/>
    <property type="match status" value="1"/>
</dbReference>
<feature type="binding site" evidence="8">
    <location>
        <position position="142"/>
    </location>
    <ligand>
        <name>substrate</name>
    </ligand>
</feature>
<comment type="function">
    <text evidence="8">Catalyzes the transfer of a phosphate group to glutamate to form L-glutamate 5-phosphate.</text>
</comment>
<dbReference type="NCBIfam" id="TIGR01027">
    <property type="entry name" value="proB"/>
    <property type="match status" value="1"/>
</dbReference>
<keyword evidence="4 8" id="KW-0808">Transferase</keyword>
<dbReference type="PIRSF" id="PIRSF000729">
    <property type="entry name" value="GK"/>
    <property type="match status" value="1"/>
</dbReference>
<evidence type="ECO:0000256" key="7">
    <source>
        <dbReference type="ARBA" id="ARBA00022840"/>
    </source>
</evidence>
<comment type="similarity">
    <text evidence="8">Belongs to the glutamate 5-kinase family.</text>
</comment>
<evidence type="ECO:0000313" key="10">
    <source>
        <dbReference type="EMBL" id="ADI01490.1"/>
    </source>
</evidence>
<keyword evidence="6 8" id="KW-0418">Kinase</keyword>
<accession>D7CLA5</accession>
<dbReference type="InterPro" id="IPR015947">
    <property type="entry name" value="PUA-like_sf"/>
</dbReference>
<dbReference type="InterPro" id="IPR001057">
    <property type="entry name" value="Glu/AcGlu_kinase"/>
</dbReference>
<dbReference type="OrthoDB" id="9804434at2"/>
<dbReference type="InterPro" id="IPR011529">
    <property type="entry name" value="Glu_5kinase"/>
</dbReference>
<dbReference type="InterPro" id="IPR036393">
    <property type="entry name" value="AceGlu_kinase-like_sf"/>
</dbReference>
<evidence type="ECO:0000256" key="3">
    <source>
        <dbReference type="ARBA" id="ARBA00022650"/>
    </source>
</evidence>
<dbReference type="KEGG" id="slp:Slip_0710"/>
<protein>
    <recommendedName>
        <fullName evidence="8">Glutamate 5-kinase</fullName>
        <ecNumber evidence="8">2.7.2.11</ecNumber>
    </recommendedName>
    <alternativeName>
        <fullName evidence="8">Gamma-glutamyl kinase</fullName>
        <shortName evidence="8">GK</shortName>
    </alternativeName>
</protein>
<dbReference type="Pfam" id="PF01472">
    <property type="entry name" value="PUA"/>
    <property type="match status" value="1"/>
</dbReference>
<dbReference type="GO" id="GO:0003723">
    <property type="term" value="F:RNA binding"/>
    <property type="evidence" value="ECO:0007669"/>
    <property type="project" value="InterPro"/>
</dbReference>
<dbReference type="RefSeq" id="WP_013174892.1">
    <property type="nucleotide sequence ID" value="NC_014220.1"/>
</dbReference>
<organism evidence="10 11">
    <name type="scientific">Syntrophothermus lipocalidus (strain DSM 12680 / TGB-C1)</name>
    <dbReference type="NCBI Taxonomy" id="643648"/>
    <lineage>
        <taxon>Bacteria</taxon>
        <taxon>Bacillati</taxon>
        <taxon>Bacillota</taxon>
        <taxon>Clostridia</taxon>
        <taxon>Eubacteriales</taxon>
        <taxon>Syntrophomonadaceae</taxon>
        <taxon>Syntrophothermus</taxon>
    </lineage>
</organism>
<dbReference type="PANTHER" id="PTHR43654">
    <property type="entry name" value="GLUTAMATE 5-KINASE"/>
    <property type="match status" value="1"/>
</dbReference>
<dbReference type="eggNOG" id="COG0263">
    <property type="taxonomic scope" value="Bacteria"/>
</dbReference>
<dbReference type="GO" id="GO:0055129">
    <property type="term" value="P:L-proline biosynthetic process"/>
    <property type="evidence" value="ECO:0007669"/>
    <property type="project" value="UniProtKB-UniRule"/>
</dbReference>
<keyword evidence="5 8" id="KW-0547">Nucleotide-binding</keyword>
<reference evidence="11" key="1">
    <citation type="journal article" date="2010" name="Stand. Genomic Sci.">
        <title>Complete genome sequence of Syntrophothermus lipocalidus type strain (TGB-C1T).</title>
        <authorList>
            <consortium name="US DOE Joint Genome Institute (JGI-PGF)"/>
            <person name="Djao O."/>
            <person name="Zhang X."/>
            <person name="Lucas S."/>
            <person name="Lapidus A."/>
            <person name="Glavina Del Rio T."/>
            <person name="Nolan M."/>
            <person name="Tice H."/>
            <person name="Cheng J."/>
            <person name="Han C."/>
            <person name="Tapia R."/>
            <person name="Goodwin L."/>
            <person name="Pitluck S."/>
            <person name="Liolios K."/>
            <person name="Ivanova N."/>
            <person name="Mavromatis K."/>
            <person name="Mikhailova N."/>
            <person name="Ovchinnikova G."/>
            <person name="Pati A."/>
            <person name="Brambilla E."/>
            <person name="Chen A."/>
            <person name="Palaniappan K."/>
            <person name="Land M."/>
            <person name="Hauser L."/>
            <person name="Chang Y."/>
            <person name="Jeffries C."/>
            <person name="Rohde M."/>
            <person name="Sikorski J."/>
            <person name="Spring S."/>
            <person name="Goker M."/>
            <person name="Detter J."/>
            <person name="Woyke T."/>
            <person name="Bristow J."/>
            <person name="Eisen J."/>
            <person name="Markowitz V."/>
            <person name="Hugenholtz P."/>
            <person name="Kyrpides N."/>
            <person name="Klenk H."/>
        </authorList>
    </citation>
    <scope>NUCLEOTIDE SEQUENCE [LARGE SCALE GENOMIC DNA]</scope>
    <source>
        <strain evidence="11">DSM 12680 / TGB-C1</strain>
    </source>
</reference>
<dbReference type="PRINTS" id="PR00474">
    <property type="entry name" value="GLU5KINASE"/>
</dbReference>
<feature type="binding site" evidence="8">
    <location>
        <position position="55"/>
    </location>
    <ligand>
        <name>substrate</name>
    </ligand>
</feature>
<feature type="binding site" evidence="8">
    <location>
        <position position="154"/>
    </location>
    <ligand>
        <name>substrate</name>
    </ligand>
</feature>
<comment type="subcellular location">
    <subcellularLocation>
        <location evidence="8">Cytoplasm</location>
    </subcellularLocation>
</comment>
<dbReference type="Gene3D" id="3.40.1160.10">
    <property type="entry name" value="Acetylglutamate kinase-like"/>
    <property type="match status" value="2"/>
</dbReference>
<dbReference type="InterPro" id="IPR005715">
    <property type="entry name" value="Glu_5kinase/COase_Synthase"/>
</dbReference>
<dbReference type="SUPFAM" id="SSF88697">
    <property type="entry name" value="PUA domain-like"/>
    <property type="match status" value="1"/>
</dbReference>
<dbReference type="GO" id="GO:0005524">
    <property type="term" value="F:ATP binding"/>
    <property type="evidence" value="ECO:0007669"/>
    <property type="project" value="UniProtKB-KW"/>
</dbReference>
<dbReference type="InterPro" id="IPR036974">
    <property type="entry name" value="PUA_sf"/>
</dbReference>
<gene>
    <name evidence="8" type="primary">proB</name>
    <name evidence="10" type="ordered locus">Slip_0710</name>
</gene>
<dbReference type="Gene3D" id="2.30.130.10">
    <property type="entry name" value="PUA domain"/>
    <property type="match status" value="1"/>
</dbReference>
<dbReference type="Pfam" id="PF00696">
    <property type="entry name" value="AA_kinase"/>
    <property type="match status" value="1"/>
</dbReference>
<keyword evidence="11" id="KW-1185">Reference proteome</keyword>
<proteinExistence type="inferred from homology"/>
<evidence type="ECO:0000256" key="6">
    <source>
        <dbReference type="ARBA" id="ARBA00022777"/>
    </source>
</evidence>
<dbReference type="GO" id="GO:0004349">
    <property type="term" value="F:glutamate 5-kinase activity"/>
    <property type="evidence" value="ECO:0007669"/>
    <property type="project" value="UniProtKB-UniRule"/>
</dbReference>
<dbReference type="HAMAP" id="MF_00456">
    <property type="entry name" value="ProB"/>
    <property type="match status" value="1"/>
</dbReference>
<feature type="domain" description="PUA" evidence="9">
    <location>
        <begin position="282"/>
        <end position="365"/>
    </location>
</feature>
<dbReference type="InterPro" id="IPR001048">
    <property type="entry name" value="Asp/Glu/Uridylate_kinase"/>
</dbReference>
<name>D7CLA5_SYNLT</name>
<dbReference type="PANTHER" id="PTHR43654:SF1">
    <property type="entry name" value="ISOPENTENYL PHOSPHATE KINASE"/>
    <property type="match status" value="1"/>
</dbReference>
<evidence type="ECO:0000256" key="2">
    <source>
        <dbReference type="ARBA" id="ARBA00022605"/>
    </source>
</evidence>
<dbReference type="SUPFAM" id="SSF53633">
    <property type="entry name" value="Carbamate kinase-like"/>
    <property type="match status" value="1"/>
</dbReference>
<keyword evidence="1 8" id="KW-0963">Cytoplasm</keyword>
<dbReference type="InterPro" id="IPR002478">
    <property type="entry name" value="PUA"/>
</dbReference>
<dbReference type="SMART" id="SM00359">
    <property type="entry name" value="PUA"/>
    <property type="match status" value="1"/>
</dbReference>
<dbReference type="InterPro" id="IPR041739">
    <property type="entry name" value="G5K_ProB"/>
</dbReference>
<dbReference type="CDD" id="cd21157">
    <property type="entry name" value="PUA_G5K"/>
    <property type="match status" value="1"/>
</dbReference>
<dbReference type="UniPathway" id="UPA00098">
    <property type="reaction ID" value="UER00359"/>
</dbReference>
<evidence type="ECO:0000256" key="8">
    <source>
        <dbReference type="HAMAP-Rule" id="MF_00456"/>
    </source>
</evidence>
<dbReference type="Proteomes" id="UP000000378">
    <property type="component" value="Chromosome"/>
</dbReference>
<dbReference type="HOGENOM" id="CLU_025400_2_0_9"/>
<comment type="pathway">
    <text evidence="8">Amino-acid biosynthesis; L-proline biosynthesis; L-glutamate 5-semialdehyde from L-glutamate: step 1/2.</text>
</comment>
<evidence type="ECO:0000256" key="1">
    <source>
        <dbReference type="ARBA" id="ARBA00022490"/>
    </source>
</evidence>
<dbReference type="EMBL" id="CP002048">
    <property type="protein sequence ID" value="ADI01490.1"/>
    <property type="molecule type" value="Genomic_DNA"/>
</dbReference>
<feature type="binding site" evidence="8">
    <location>
        <begin position="216"/>
        <end position="222"/>
    </location>
    <ligand>
        <name>ATP</name>
        <dbReference type="ChEBI" id="CHEBI:30616"/>
    </ligand>
</feature>
<dbReference type="CDD" id="cd04242">
    <property type="entry name" value="AAK_G5K_ProB"/>
    <property type="match status" value="1"/>
</dbReference>
<dbReference type="AlphaFoldDB" id="D7CLA5"/>
<evidence type="ECO:0000313" key="11">
    <source>
        <dbReference type="Proteomes" id="UP000000378"/>
    </source>
</evidence>
<feature type="binding site" evidence="8">
    <location>
        <begin position="174"/>
        <end position="175"/>
    </location>
    <ligand>
        <name>ATP</name>
        <dbReference type="ChEBI" id="CHEBI:30616"/>
    </ligand>
</feature>
<dbReference type="STRING" id="643648.Slip_0710"/>
<dbReference type="InterPro" id="IPR019797">
    <property type="entry name" value="Glutamate_5-kinase_CS"/>
</dbReference>